<dbReference type="SUPFAM" id="SSF56349">
    <property type="entry name" value="DNA breaking-rejoining enzymes"/>
    <property type="match status" value="1"/>
</dbReference>
<dbReference type="InterPro" id="IPR002104">
    <property type="entry name" value="Integrase_catalytic"/>
</dbReference>
<dbReference type="Gene3D" id="1.10.150.130">
    <property type="match status" value="1"/>
</dbReference>
<keyword evidence="4" id="KW-0233">DNA recombination</keyword>
<accession>A0ABW2Y3K8</accession>
<evidence type="ECO:0000259" key="7">
    <source>
        <dbReference type="PROSITE" id="PS51900"/>
    </source>
</evidence>
<feature type="domain" description="Core-binding (CB)" evidence="7">
    <location>
        <begin position="1"/>
        <end position="91"/>
    </location>
</feature>
<dbReference type="Pfam" id="PF13495">
    <property type="entry name" value="Phage_int_SAM_4"/>
    <property type="match status" value="1"/>
</dbReference>
<dbReference type="InterPro" id="IPR044068">
    <property type="entry name" value="CB"/>
</dbReference>
<comment type="similarity">
    <text evidence="1">Belongs to the 'phage' integrase family.</text>
</comment>
<sequence>MEFLSHRQPPEDWIPYIDGWVGEMRFRNFSQATIQAWWYRVSAFALYINAEKKDPLSITRHDIIERMSREVSVSTKRCEFNALRSFYAYMFSNHLIPENPMDGLPTIKRVKKRQAPAQTQNVQKGLEIADEDTKLMIELAVELGLRRNEIASIYLPNDLIEDLMGYSLIVHGKGRKDRIIPLTASIAHTLTHRNPGWCFPSMYNASKHIHPDTVYRRIKDTVKESTHSLRRKFATDLYRATGGDLRVVQESLGHESLATTQLYISISTQDMRNAIDKLERFHELQARQYR</sequence>
<dbReference type="InterPro" id="IPR010998">
    <property type="entry name" value="Integrase_recombinase_N"/>
</dbReference>
<dbReference type="InterPro" id="IPR013762">
    <property type="entry name" value="Integrase-like_cat_sf"/>
</dbReference>
<gene>
    <name evidence="8" type="ORF">ACFQY8_01050</name>
</gene>
<keyword evidence="9" id="KW-1185">Reference proteome</keyword>
<feature type="domain" description="Tyr recombinase" evidence="6">
    <location>
        <begin position="109"/>
        <end position="276"/>
    </location>
</feature>
<reference evidence="9" key="1">
    <citation type="journal article" date="2019" name="Int. J. Syst. Evol. Microbiol.">
        <title>The Global Catalogue of Microorganisms (GCM) 10K type strain sequencing project: providing services to taxonomists for standard genome sequencing and annotation.</title>
        <authorList>
            <consortium name="The Broad Institute Genomics Platform"/>
            <consortium name="The Broad Institute Genome Sequencing Center for Infectious Disease"/>
            <person name="Wu L."/>
            <person name="Ma J."/>
        </authorList>
    </citation>
    <scope>NUCLEOTIDE SEQUENCE [LARGE SCALE GENOMIC DNA]</scope>
    <source>
        <strain evidence="9">CCM 8604</strain>
    </source>
</reference>
<name>A0ABW2Y3K8_9BIFI</name>
<dbReference type="InterPro" id="IPR050090">
    <property type="entry name" value="Tyrosine_recombinase_XerCD"/>
</dbReference>
<organism evidence="8 9">
    <name type="scientific">Alloscardovia venturai</name>
    <dbReference type="NCBI Taxonomy" id="1769421"/>
    <lineage>
        <taxon>Bacteria</taxon>
        <taxon>Bacillati</taxon>
        <taxon>Actinomycetota</taxon>
        <taxon>Actinomycetes</taxon>
        <taxon>Bifidobacteriales</taxon>
        <taxon>Bifidobacteriaceae</taxon>
        <taxon>Alloscardovia</taxon>
    </lineage>
</organism>
<evidence type="ECO:0000256" key="4">
    <source>
        <dbReference type="ARBA" id="ARBA00023172"/>
    </source>
</evidence>
<comment type="caution">
    <text evidence="8">The sequence shown here is derived from an EMBL/GenBank/DDBJ whole genome shotgun (WGS) entry which is preliminary data.</text>
</comment>
<dbReference type="RefSeq" id="WP_377937773.1">
    <property type="nucleotide sequence ID" value="NZ_JBHTHQ010000010.1"/>
</dbReference>
<evidence type="ECO:0000256" key="1">
    <source>
        <dbReference type="ARBA" id="ARBA00008857"/>
    </source>
</evidence>
<dbReference type="InterPro" id="IPR011010">
    <property type="entry name" value="DNA_brk_join_enz"/>
</dbReference>
<keyword evidence="3 5" id="KW-0238">DNA-binding</keyword>
<dbReference type="PANTHER" id="PTHR30349:SF64">
    <property type="entry name" value="PROPHAGE INTEGRASE INTD-RELATED"/>
    <property type="match status" value="1"/>
</dbReference>
<dbReference type="PROSITE" id="PS51898">
    <property type="entry name" value="TYR_RECOMBINASE"/>
    <property type="match status" value="1"/>
</dbReference>
<evidence type="ECO:0000256" key="2">
    <source>
        <dbReference type="ARBA" id="ARBA00022908"/>
    </source>
</evidence>
<evidence type="ECO:0000256" key="5">
    <source>
        <dbReference type="PROSITE-ProRule" id="PRU01248"/>
    </source>
</evidence>
<keyword evidence="2" id="KW-0229">DNA integration</keyword>
<proteinExistence type="inferred from homology"/>
<dbReference type="PANTHER" id="PTHR30349">
    <property type="entry name" value="PHAGE INTEGRASE-RELATED"/>
    <property type="match status" value="1"/>
</dbReference>
<dbReference type="Proteomes" id="UP001597036">
    <property type="component" value="Unassembled WGS sequence"/>
</dbReference>
<dbReference type="EMBL" id="JBHTHQ010000010">
    <property type="protein sequence ID" value="MFD0704341.1"/>
    <property type="molecule type" value="Genomic_DNA"/>
</dbReference>
<protein>
    <submittedName>
        <fullName evidence="8">Tyrosine-type recombinase/integrase</fullName>
    </submittedName>
</protein>
<dbReference type="InterPro" id="IPR004107">
    <property type="entry name" value="Integrase_SAM-like_N"/>
</dbReference>
<dbReference type="Gene3D" id="1.10.443.10">
    <property type="entry name" value="Intergrase catalytic core"/>
    <property type="match status" value="1"/>
</dbReference>
<evidence type="ECO:0000259" key="6">
    <source>
        <dbReference type="PROSITE" id="PS51898"/>
    </source>
</evidence>
<evidence type="ECO:0000313" key="9">
    <source>
        <dbReference type="Proteomes" id="UP001597036"/>
    </source>
</evidence>
<evidence type="ECO:0000313" key="8">
    <source>
        <dbReference type="EMBL" id="MFD0704341.1"/>
    </source>
</evidence>
<dbReference type="Pfam" id="PF00589">
    <property type="entry name" value="Phage_integrase"/>
    <property type="match status" value="1"/>
</dbReference>
<dbReference type="PROSITE" id="PS51900">
    <property type="entry name" value="CB"/>
    <property type="match status" value="1"/>
</dbReference>
<evidence type="ECO:0000256" key="3">
    <source>
        <dbReference type="ARBA" id="ARBA00023125"/>
    </source>
</evidence>